<dbReference type="CDD" id="cd20546">
    <property type="entry name" value="CYCLIN_SpCG1C_ScCTK2-like_rpt2"/>
    <property type="match status" value="1"/>
</dbReference>
<dbReference type="Proteomes" id="UP001385951">
    <property type="component" value="Unassembled WGS sequence"/>
</dbReference>
<proteinExistence type="predicted"/>
<keyword evidence="4" id="KW-1185">Reference proteome</keyword>
<dbReference type="InterPro" id="IPR036915">
    <property type="entry name" value="Cyclin-like_sf"/>
</dbReference>
<dbReference type="AlphaFoldDB" id="A0AAW0FWA8"/>
<protein>
    <recommendedName>
        <fullName evidence="2">Cyclin N-terminal domain-containing protein</fullName>
    </recommendedName>
</protein>
<organism evidence="3 4">
    <name type="scientific">Cerrena zonata</name>
    <dbReference type="NCBI Taxonomy" id="2478898"/>
    <lineage>
        <taxon>Eukaryota</taxon>
        <taxon>Fungi</taxon>
        <taxon>Dikarya</taxon>
        <taxon>Basidiomycota</taxon>
        <taxon>Agaricomycotina</taxon>
        <taxon>Agaricomycetes</taxon>
        <taxon>Polyporales</taxon>
        <taxon>Cerrenaceae</taxon>
        <taxon>Cerrena</taxon>
    </lineage>
</organism>
<dbReference type="InterPro" id="IPR043198">
    <property type="entry name" value="Cyclin/Ssn8"/>
</dbReference>
<accession>A0AAW0FWA8</accession>
<dbReference type="SUPFAM" id="SSF47954">
    <property type="entry name" value="Cyclin-like"/>
    <property type="match status" value="2"/>
</dbReference>
<sequence length="375" mass="42006">MNSGQYPQAESSSQAAQSHVQYHLPYFTPVEIEQLSEKQRGKLSLSQEEKARQQACAFIDAVGAKTGFPRKTIATAQNLYHRFHLFFPRRSEPSYVDVSLAALSVSTKMHDTLKKPRELIITAYAIRSPELAARSKVAGELDIDPAIIDADRDRILGIERLMLEMICYNFTSRMPFPYVIKIGRAFKATKKLTKLAWRFSIDSFRTLINLQFPPHVIALGCIYLAALLSSFEQGTSPERPGYNNSHQIAATLGKPGEWEDQFQTQVQDLQEIAHTIIDLLIQVAQNPHASTSPSTPSSPHPNRISRSAMKPEPPPVPYKSDQLMRLKIVMREQEFPPKLRDSAASGDLPDAISLGKNEGTTRFLFVPPGIGEDEY</sequence>
<reference evidence="3 4" key="1">
    <citation type="submission" date="2022-09" db="EMBL/GenBank/DDBJ databases">
        <authorList>
            <person name="Palmer J.M."/>
        </authorList>
    </citation>
    <scope>NUCLEOTIDE SEQUENCE [LARGE SCALE GENOMIC DNA]</scope>
    <source>
        <strain evidence="3 4">DSM 7382</strain>
    </source>
</reference>
<evidence type="ECO:0000256" key="1">
    <source>
        <dbReference type="SAM" id="MobiDB-lite"/>
    </source>
</evidence>
<feature type="domain" description="Cyclin N-terminal" evidence="2">
    <location>
        <begin position="32"/>
        <end position="169"/>
    </location>
</feature>
<dbReference type="GO" id="GO:0006357">
    <property type="term" value="P:regulation of transcription by RNA polymerase II"/>
    <property type="evidence" value="ECO:0007669"/>
    <property type="project" value="InterPro"/>
</dbReference>
<evidence type="ECO:0000313" key="4">
    <source>
        <dbReference type="Proteomes" id="UP001385951"/>
    </source>
</evidence>
<feature type="compositionally biased region" description="Low complexity" evidence="1">
    <location>
        <begin position="287"/>
        <end position="301"/>
    </location>
</feature>
<evidence type="ECO:0000259" key="2">
    <source>
        <dbReference type="Pfam" id="PF00134"/>
    </source>
</evidence>
<comment type="caution">
    <text evidence="3">The sequence shown here is derived from an EMBL/GenBank/DDBJ whole genome shotgun (WGS) entry which is preliminary data.</text>
</comment>
<dbReference type="GO" id="GO:0016538">
    <property type="term" value="F:cyclin-dependent protein serine/threonine kinase regulator activity"/>
    <property type="evidence" value="ECO:0007669"/>
    <property type="project" value="InterPro"/>
</dbReference>
<dbReference type="EMBL" id="JASBNA010000040">
    <property type="protein sequence ID" value="KAK7681582.1"/>
    <property type="molecule type" value="Genomic_DNA"/>
</dbReference>
<evidence type="ECO:0000313" key="3">
    <source>
        <dbReference type="EMBL" id="KAK7681582.1"/>
    </source>
</evidence>
<name>A0AAW0FWA8_9APHY</name>
<dbReference type="Gene3D" id="1.10.472.10">
    <property type="entry name" value="Cyclin-like"/>
    <property type="match status" value="2"/>
</dbReference>
<gene>
    <name evidence="3" type="ORF">QCA50_015315</name>
</gene>
<dbReference type="InterPro" id="IPR006671">
    <property type="entry name" value="Cyclin_N"/>
</dbReference>
<dbReference type="PANTHER" id="PTHR10026">
    <property type="entry name" value="CYCLIN"/>
    <property type="match status" value="1"/>
</dbReference>
<feature type="region of interest" description="Disordered" evidence="1">
    <location>
        <begin position="287"/>
        <end position="319"/>
    </location>
</feature>
<dbReference type="Pfam" id="PF00134">
    <property type="entry name" value="Cyclin_N"/>
    <property type="match status" value="1"/>
</dbReference>